<feature type="transmembrane region" description="Helical" evidence="1">
    <location>
        <begin position="6"/>
        <end position="26"/>
    </location>
</feature>
<evidence type="ECO:0000259" key="2">
    <source>
        <dbReference type="Pfam" id="PF09990"/>
    </source>
</evidence>
<accession>A0A1W1C0F8</accession>
<dbReference type="Pfam" id="PF09990">
    <property type="entry name" value="DUF2231"/>
    <property type="match status" value="1"/>
</dbReference>
<reference evidence="3" key="1">
    <citation type="submission" date="2016-10" db="EMBL/GenBank/DDBJ databases">
        <authorList>
            <person name="de Groot N.N."/>
        </authorList>
    </citation>
    <scope>NUCLEOTIDE SEQUENCE</scope>
</reference>
<keyword evidence="1" id="KW-0472">Membrane</keyword>
<sequence length="157" mass="17072">MNVLHPPFVHFVIALPLAALFSQLTYVATGDKTYSKAAIRIIAFALLVSFFAVFSGIIDAGEITKNHAILKNGLLVLSNHKIFGFVVVAILLVTTLVKWFAISKDSMSLEKLSILLIILSIAASLYQGNHGGSLVYKYAAGIDNKIVQNRVLEEKGK</sequence>
<dbReference type="InterPro" id="IPR019251">
    <property type="entry name" value="DUF2231_TM"/>
</dbReference>
<organism evidence="3">
    <name type="scientific">hydrothermal vent metagenome</name>
    <dbReference type="NCBI Taxonomy" id="652676"/>
    <lineage>
        <taxon>unclassified sequences</taxon>
        <taxon>metagenomes</taxon>
        <taxon>ecological metagenomes</taxon>
    </lineage>
</organism>
<name>A0A1W1C0F8_9ZZZZ</name>
<feature type="domain" description="DUF2231" evidence="2">
    <location>
        <begin position="4"/>
        <end position="143"/>
    </location>
</feature>
<protein>
    <recommendedName>
        <fullName evidence="2">DUF2231 domain-containing protein</fullName>
    </recommendedName>
</protein>
<gene>
    <name evidence="3" type="ORF">MNB_SV-8-272</name>
</gene>
<keyword evidence="1" id="KW-0812">Transmembrane</keyword>
<feature type="transmembrane region" description="Helical" evidence="1">
    <location>
        <begin position="38"/>
        <end position="58"/>
    </location>
</feature>
<feature type="transmembrane region" description="Helical" evidence="1">
    <location>
        <begin position="112"/>
        <end position="128"/>
    </location>
</feature>
<dbReference type="AlphaFoldDB" id="A0A1W1C0F8"/>
<dbReference type="EMBL" id="FPHD01000049">
    <property type="protein sequence ID" value="SFV59236.1"/>
    <property type="molecule type" value="Genomic_DNA"/>
</dbReference>
<evidence type="ECO:0000256" key="1">
    <source>
        <dbReference type="SAM" id="Phobius"/>
    </source>
</evidence>
<evidence type="ECO:0000313" key="3">
    <source>
        <dbReference type="EMBL" id="SFV59236.1"/>
    </source>
</evidence>
<proteinExistence type="predicted"/>
<feature type="transmembrane region" description="Helical" evidence="1">
    <location>
        <begin position="82"/>
        <end position="100"/>
    </location>
</feature>
<keyword evidence="1" id="KW-1133">Transmembrane helix</keyword>